<dbReference type="Pfam" id="PF10501">
    <property type="entry name" value="Ribosomal_L50"/>
    <property type="match status" value="1"/>
</dbReference>
<keyword evidence="4" id="KW-0496">Mitochondrion</keyword>
<dbReference type="InterPro" id="IPR018305">
    <property type="entry name" value="Ribosomal_m50"/>
</dbReference>
<organism evidence="8 9">
    <name type="scientific">Parachaetomium inaequale</name>
    <dbReference type="NCBI Taxonomy" id="2588326"/>
    <lineage>
        <taxon>Eukaryota</taxon>
        <taxon>Fungi</taxon>
        <taxon>Dikarya</taxon>
        <taxon>Ascomycota</taxon>
        <taxon>Pezizomycotina</taxon>
        <taxon>Sordariomycetes</taxon>
        <taxon>Sordariomycetidae</taxon>
        <taxon>Sordariales</taxon>
        <taxon>Chaetomiaceae</taxon>
        <taxon>Parachaetomium</taxon>
    </lineage>
</organism>
<feature type="compositionally biased region" description="Polar residues" evidence="7">
    <location>
        <begin position="47"/>
        <end position="71"/>
    </location>
</feature>
<dbReference type="GO" id="GO:0005840">
    <property type="term" value="C:ribosome"/>
    <property type="evidence" value="ECO:0007669"/>
    <property type="project" value="UniProtKB-KW"/>
</dbReference>
<accession>A0AAN6PC64</accession>
<comment type="subcellular location">
    <subcellularLocation>
        <location evidence="1">Mitochondrion</location>
    </subcellularLocation>
</comment>
<evidence type="ECO:0000256" key="7">
    <source>
        <dbReference type="SAM" id="MobiDB-lite"/>
    </source>
</evidence>
<dbReference type="PANTHER" id="PTHR10957">
    <property type="entry name" value="RAP1 GTPASE-GDP DISSOCIATION STIMULATOR 1"/>
    <property type="match status" value="1"/>
</dbReference>
<evidence type="ECO:0000313" key="9">
    <source>
        <dbReference type="Proteomes" id="UP001303115"/>
    </source>
</evidence>
<feature type="compositionally biased region" description="Low complexity" evidence="7">
    <location>
        <begin position="24"/>
        <end position="37"/>
    </location>
</feature>
<dbReference type="InterPro" id="IPR040144">
    <property type="entry name" value="RAP1GDS1"/>
</dbReference>
<reference evidence="9" key="1">
    <citation type="journal article" date="2023" name="Mol. Phylogenet. Evol.">
        <title>Genome-scale phylogeny and comparative genomics of the fungal order Sordariales.</title>
        <authorList>
            <person name="Hensen N."/>
            <person name="Bonometti L."/>
            <person name="Westerberg I."/>
            <person name="Brannstrom I.O."/>
            <person name="Guillou S."/>
            <person name="Cros-Aarteil S."/>
            <person name="Calhoun S."/>
            <person name="Haridas S."/>
            <person name="Kuo A."/>
            <person name="Mondo S."/>
            <person name="Pangilinan J."/>
            <person name="Riley R."/>
            <person name="LaButti K."/>
            <person name="Andreopoulos B."/>
            <person name="Lipzen A."/>
            <person name="Chen C."/>
            <person name="Yan M."/>
            <person name="Daum C."/>
            <person name="Ng V."/>
            <person name="Clum A."/>
            <person name="Steindorff A."/>
            <person name="Ohm R.A."/>
            <person name="Martin F."/>
            <person name="Silar P."/>
            <person name="Natvig D.O."/>
            <person name="Lalanne C."/>
            <person name="Gautier V."/>
            <person name="Ament-Velasquez S.L."/>
            <person name="Kruys A."/>
            <person name="Hutchinson M.I."/>
            <person name="Powell A.J."/>
            <person name="Barry K."/>
            <person name="Miller A.N."/>
            <person name="Grigoriev I.V."/>
            <person name="Debuchy R."/>
            <person name="Gladieux P."/>
            <person name="Hiltunen Thoren M."/>
            <person name="Johannesson H."/>
        </authorList>
    </citation>
    <scope>NUCLEOTIDE SEQUENCE [LARGE SCALE GENOMIC DNA]</scope>
    <source>
        <strain evidence="9">CBS 284.82</strain>
    </source>
</reference>
<sequence length="1068" mass="115124">MRRLPRLRAPAPAGFAPSSIPSGPLRAPAAAAVTATPTLPPTPRLLNSTQTRRYLSSTPMRASQPQTQPQVETAAEELDEQHFDQEEYLPTGPAEINTQLVYPQVITTAPDAASVTDPTYTPAETSDGLEEVGGLAGWWDEPAHWGSEGGAARFVHSVVSPFGPAERVTDPAVLEVLAKRAIVEALVVARFAGAERRKAVDRLFAYAGASDRLGRIVGVEVVAGQDGAATLKEARHFQRVWCLLKSAVTNAKKQQQQAVDEVDGVPVEAIEGGAEAVVPGVQAEKAAPAPQLTPQYAKQLMGSWNKEWKKAELRDPVVKFFAAKRIQQLTGHRIADGKLLATATIDDFLKQLAEPAKPLKLAELVETKAVFKGLPNVRVFPRRVTPIDKEQQVGRWKIIVKELEKRELPVTGTAGYGPPIEKRWVEGHKVATLLSSEDAGASERTAQLKEVLAALKDESEDGLAAVVEKLADGARDVLWRLPLGESGLLEFVLSAVPVTKEPQHPLNKQALRLVGNACADCDDNRARVVSSGALRSFIVEILKDPGEAPLLPFATVAALNFCLDYNTEPKVANPNTPALLLGLATSERYDVDLDAFMEICAPALAYLTFQDFQPVLVENGGIELLQLAFYQLYTRFDIADADPDTASQLKQTLVGWLASSRPVSHLQTAACLSLGNLSRSDESSAALLQRVQEPLIDILTRAIPPTLSQQPPKPQTSAPPLQLTHAALSFLKNLAIPQVNKPLLGAALLDPANPLLPRLWTSTRTQPQLQFTAVSLTRLLLANCPANIRHICTPTPASNPQDTSNSTSNLALLTATAASADEDPIKIEAARAVSQVCRALHSSGPAAAELLDPSWTWSSSTAAEKENEESDPDPLARFYTTHAPKTITPSLHLLLTHPRFPALHSETIFVLALMARSSSSSPNSGGTHTALQVLQRPTPASQNNGAAAAAAGWQVIAKAITGSESAEIAALFTSSRVEEVKDDEAEKKEVEDGVTVERLSLEPQQVDVQGQKQQPARVAKMDRENGMVLVAELLRQFPEKLASLRRPLEALLNKGGELVIQNRGEEHK</sequence>
<dbReference type="GO" id="GO:0005085">
    <property type="term" value="F:guanyl-nucleotide exchange factor activity"/>
    <property type="evidence" value="ECO:0007669"/>
    <property type="project" value="InterPro"/>
</dbReference>
<comment type="caution">
    <text evidence="8">The sequence shown here is derived from an EMBL/GenBank/DDBJ whole genome shotgun (WGS) entry which is preliminary data.</text>
</comment>
<dbReference type="InterPro" id="IPR016024">
    <property type="entry name" value="ARM-type_fold"/>
</dbReference>
<evidence type="ECO:0000256" key="6">
    <source>
        <dbReference type="ARBA" id="ARBA00035183"/>
    </source>
</evidence>
<feature type="region of interest" description="Disordered" evidence="7">
    <location>
        <begin position="1"/>
        <end position="77"/>
    </location>
</feature>
<proteinExistence type="inferred from homology"/>
<dbReference type="GO" id="GO:0005739">
    <property type="term" value="C:mitochondrion"/>
    <property type="evidence" value="ECO:0007669"/>
    <property type="project" value="UniProtKB-SubCell"/>
</dbReference>
<dbReference type="SUPFAM" id="SSF48371">
    <property type="entry name" value="ARM repeat"/>
    <property type="match status" value="1"/>
</dbReference>
<keyword evidence="3" id="KW-0689">Ribosomal protein</keyword>
<evidence type="ECO:0000256" key="3">
    <source>
        <dbReference type="ARBA" id="ARBA00022980"/>
    </source>
</evidence>
<evidence type="ECO:0000256" key="5">
    <source>
        <dbReference type="ARBA" id="ARBA00023274"/>
    </source>
</evidence>
<dbReference type="InterPro" id="IPR011989">
    <property type="entry name" value="ARM-like"/>
</dbReference>
<evidence type="ECO:0000256" key="2">
    <source>
        <dbReference type="ARBA" id="ARBA00008860"/>
    </source>
</evidence>
<keyword evidence="9" id="KW-1185">Reference proteome</keyword>
<protein>
    <recommendedName>
        <fullName evidence="6">Large ribosomal subunit protein mL50</fullName>
    </recommendedName>
</protein>
<evidence type="ECO:0000256" key="1">
    <source>
        <dbReference type="ARBA" id="ARBA00004173"/>
    </source>
</evidence>
<keyword evidence="5" id="KW-0687">Ribonucleoprotein</keyword>
<name>A0AAN6PC64_9PEZI</name>
<comment type="similarity">
    <text evidence="2">Belongs to the mitochondrion-specific ribosomal protein mL50 family.</text>
</comment>
<feature type="compositionally biased region" description="Low complexity" evidence="7">
    <location>
        <begin position="7"/>
        <end position="17"/>
    </location>
</feature>
<evidence type="ECO:0000256" key="4">
    <source>
        <dbReference type="ARBA" id="ARBA00023128"/>
    </source>
</evidence>
<dbReference type="EMBL" id="MU854539">
    <property type="protein sequence ID" value="KAK4033302.1"/>
    <property type="molecule type" value="Genomic_DNA"/>
</dbReference>
<dbReference type="GO" id="GO:1990904">
    <property type="term" value="C:ribonucleoprotein complex"/>
    <property type="evidence" value="ECO:0007669"/>
    <property type="project" value="UniProtKB-KW"/>
</dbReference>
<dbReference type="Proteomes" id="UP001303115">
    <property type="component" value="Unassembled WGS sequence"/>
</dbReference>
<dbReference type="Gene3D" id="1.25.10.10">
    <property type="entry name" value="Leucine-rich Repeat Variant"/>
    <property type="match status" value="2"/>
</dbReference>
<dbReference type="AlphaFoldDB" id="A0AAN6PC64"/>
<gene>
    <name evidence="8" type="ORF">C8A01DRAFT_50091</name>
</gene>
<evidence type="ECO:0000313" key="8">
    <source>
        <dbReference type="EMBL" id="KAK4033302.1"/>
    </source>
</evidence>